<dbReference type="Gene3D" id="3.30.2000.40">
    <property type="entry name" value="Myoviridae tail sheath stabiliser"/>
    <property type="match status" value="1"/>
</dbReference>
<proteinExistence type="predicted"/>
<dbReference type="InterPro" id="IPR031997">
    <property type="entry name" value="T4-gp15_tss"/>
</dbReference>
<name>A0A1D8KSG0_9CAUD</name>
<gene>
    <name evidence="1" type="ORF">P090810_096</name>
</gene>
<dbReference type="KEGG" id="vg:30310049"/>
<evidence type="ECO:0000313" key="1">
    <source>
        <dbReference type="EMBL" id="AOV61569.1"/>
    </source>
</evidence>
<dbReference type="GeneID" id="30310049"/>
<dbReference type="RefSeq" id="YP_009325085.1">
    <property type="nucleotide sequence ID" value="NC_031944.1"/>
</dbReference>
<dbReference type="EMBL" id="KU686210">
    <property type="protein sequence ID" value="AOV61569.1"/>
    <property type="molecule type" value="Genomic_DNA"/>
</dbReference>
<dbReference type="Proteomes" id="UP000204364">
    <property type="component" value="Segment"/>
</dbReference>
<keyword evidence="2" id="KW-1185">Reference proteome</keyword>
<organism evidence="1 2">
    <name type="scientific">Synechococcus phage S-WAM1</name>
    <dbReference type="NCBI Taxonomy" id="1815521"/>
    <lineage>
        <taxon>Viruses</taxon>
        <taxon>Duplodnaviria</taxon>
        <taxon>Heunggongvirae</taxon>
        <taxon>Uroviricota</taxon>
        <taxon>Caudoviricetes</taxon>
        <taxon>Pantevenvirales</taxon>
        <taxon>Kyanoviridae</taxon>
        <taxon>Sokavirus</taxon>
        <taxon>Sokavirus swam1</taxon>
    </lineage>
</organism>
<dbReference type="Pfam" id="PF16724">
    <property type="entry name" value="T4-gp15_tss"/>
    <property type="match status" value="1"/>
</dbReference>
<accession>A0A1D8KSG0</accession>
<reference evidence="1 2" key="1">
    <citation type="journal article" date="2016" name="Virology">
        <title>The genomic content and context of auxiliary metabolic genes in marine cyanomyoviruses.</title>
        <authorList>
            <person name="Crummett L.T."/>
            <person name="Puxty R.J."/>
            <person name="Weihe C."/>
            <person name="Marston M.F."/>
            <person name="Martiny J.B."/>
        </authorList>
    </citation>
    <scope>NUCLEOTIDE SEQUENCE [LARGE SCALE GENOMIC DNA]</scope>
    <source>
        <strain evidence="1">0810PA09</strain>
    </source>
</reference>
<dbReference type="InterPro" id="IPR038553">
    <property type="entry name" value="T4-gp15_tss_sf"/>
</dbReference>
<protein>
    <submittedName>
        <fullName evidence="1">Tail assembly protein</fullName>
    </submittedName>
</protein>
<dbReference type="OrthoDB" id="5632at10239"/>
<sequence length="279" mass="31614">MLGTYSYHGVIKKTVVAFGTLFNNIEIRRTSGSKTETMKVPLAYGPKDKFLARLRQVGDLTQKDQVQITLPRIAFEIQAITYDPTRKVSPTQYIRHTTGDTTNKGYMPVPYNINFELAILSRAQDDALQIIEQILPFFQPSFNITMNLVPDLGEKRDYPVTLTSINYDDQYEGDYDTRRTLIYTLQFQAKTYLYGPIQDKSGEIIKKAIVDYATDSAPTAPREVRYQVTPKATEDLNSDGNINTLDDALLNPDDNFGFNELYSEFTDGLSRNPVTGVDE</sequence>
<evidence type="ECO:0000313" key="2">
    <source>
        <dbReference type="Proteomes" id="UP000204364"/>
    </source>
</evidence>